<evidence type="ECO:0000256" key="1">
    <source>
        <dbReference type="SAM" id="MobiDB-lite"/>
    </source>
</evidence>
<gene>
    <name evidence="3" type="ORF">KUL25_04845</name>
</gene>
<evidence type="ECO:0000256" key="2">
    <source>
        <dbReference type="SAM" id="Phobius"/>
    </source>
</evidence>
<name>A0A975TY76_9RHOB</name>
<feature type="region of interest" description="Disordered" evidence="1">
    <location>
        <begin position="221"/>
        <end position="272"/>
    </location>
</feature>
<dbReference type="EMBL" id="CP078073">
    <property type="protein sequence ID" value="QXL88849.1"/>
    <property type="molecule type" value="Genomic_DNA"/>
</dbReference>
<keyword evidence="2" id="KW-0812">Transmembrane</keyword>
<keyword evidence="2" id="KW-1133">Transmembrane helix</keyword>
<dbReference type="RefSeq" id="WP_257891911.1">
    <property type="nucleotide sequence ID" value="NZ_JAIMBW010000001.1"/>
</dbReference>
<proteinExistence type="predicted"/>
<evidence type="ECO:0000313" key="4">
    <source>
        <dbReference type="Proteomes" id="UP000693972"/>
    </source>
</evidence>
<evidence type="ECO:0008006" key="5">
    <source>
        <dbReference type="Google" id="ProtNLM"/>
    </source>
</evidence>
<dbReference type="AlphaFoldDB" id="A0A975TY76"/>
<organism evidence="3">
    <name type="scientific">Gymnodinialimonas phycosphaerae</name>
    <dbReference type="NCBI Taxonomy" id="2841589"/>
    <lineage>
        <taxon>Bacteria</taxon>
        <taxon>Pseudomonadati</taxon>
        <taxon>Pseudomonadota</taxon>
        <taxon>Alphaproteobacteria</taxon>
        <taxon>Rhodobacterales</taxon>
        <taxon>Paracoccaceae</taxon>
        <taxon>Gymnodinialimonas</taxon>
    </lineage>
</organism>
<evidence type="ECO:0000313" key="3">
    <source>
        <dbReference type="EMBL" id="QXL88849.1"/>
    </source>
</evidence>
<reference evidence="3 4" key="1">
    <citation type="submission" date="2021-07" db="EMBL/GenBank/DDBJ databases">
        <title>Karlodiniumbacter phycospheric gen. nov., sp. nov., a phycosphere bacterium isolated from karlodinium veneficum.</title>
        <authorList>
            <person name="Peng Y."/>
            <person name="Jiang L."/>
            <person name="Lee J."/>
        </authorList>
    </citation>
    <scope>NUCLEOTIDE SEQUENCE</scope>
    <source>
        <strain evidence="3 4">N5</strain>
    </source>
</reference>
<keyword evidence="2" id="KW-0472">Membrane</keyword>
<protein>
    <recommendedName>
        <fullName evidence="5">Tetratricopeptide repeat-like domain-containing protein</fullName>
    </recommendedName>
</protein>
<dbReference type="EMBL" id="JAIMBW010000001">
    <property type="protein sequence ID" value="MBY4892087.1"/>
    <property type="molecule type" value="Genomic_DNA"/>
</dbReference>
<keyword evidence="4" id="KW-1185">Reference proteome</keyword>
<sequence>MANTDSFIDEVSEEVRRDRLYALMRRWGWIPILVVIAIVGGAAYIEWQSAQQRAQAEAFGDALLQALDGDDTEARIAALEAVEVPSAEAGIILALLTAGEAANGEDRADAATRLRAAADAPGVARRYVDLALLKAEMLDPAPEAEARATLEALAAPGAPYSALAEEQLALMEVRAGDLDAGLDRLRAIERSAAATAGLQQRAGQLIVALESGAILVDAPAEEAPVEEAPADEALTEEAPAVEASAEENAEGATVPVEDGAADASTEGAAEEN</sequence>
<dbReference type="Proteomes" id="UP000693972">
    <property type="component" value="Unassembled WGS sequence"/>
</dbReference>
<feature type="compositionally biased region" description="Acidic residues" evidence="1">
    <location>
        <begin position="221"/>
        <end position="235"/>
    </location>
</feature>
<accession>A0A975TY76</accession>
<feature type="transmembrane region" description="Helical" evidence="2">
    <location>
        <begin position="27"/>
        <end position="45"/>
    </location>
</feature>